<evidence type="ECO:0000256" key="6">
    <source>
        <dbReference type="ARBA" id="ARBA00046320"/>
    </source>
</evidence>
<dbReference type="Gene3D" id="1.20.120.1630">
    <property type="match status" value="1"/>
</dbReference>
<feature type="transmembrane region" description="Helical" evidence="9">
    <location>
        <begin position="142"/>
        <end position="162"/>
    </location>
</feature>
<dbReference type="PANTHER" id="PTHR14624">
    <property type="entry name" value="DFG10 PROTEIN"/>
    <property type="match status" value="1"/>
</dbReference>
<evidence type="ECO:0000256" key="4">
    <source>
        <dbReference type="ARBA" id="ARBA00022989"/>
    </source>
</evidence>
<evidence type="ECO:0000256" key="7">
    <source>
        <dbReference type="ARBA" id="ARBA00047186"/>
    </source>
</evidence>
<keyword evidence="9" id="KW-0560">Oxidoreductase</keyword>
<gene>
    <name evidence="11" type="ORF">ODALV1_LOCUS16260</name>
</gene>
<dbReference type="PROSITE" id="PS50244">
    <property type="entry name" value="S5A_REDUCTASE"/>
    <property type="match status" value="1"/>
</dbReference>
<evidence type="ECO:0000256" key="9">
    <source>
        <dbReference type="RuleBase" id="RU367081"/>
    </source>
</evidence>
<comment type="subcellular location">
    <subcellularLocation>
        <location evidence="1">Endomembrane system</location>
        <topology evidence="1">Multi-pass membrane protein</topology>
    </subcellularLocation>
    <subcellularLocation>
        <location evidence="9">Endoplasmic reticulum membrane</location>
    </subcellularLocation>
</comment>
<feature type="transmembrane region" description="Helical" evidence="9">
    <location>
        <begin position="6"/>
        <end position="25"/>
    </location>
</feature>
<sequence length="299" mass="34299">MNLLEALFCLLAVFVFVPGLLINYGQSFFPESFLRLFRYGRANISKIDTSSSLVEVPKRWFYHFYLYAVMLQFLVAISIMQLYFSNMNTSWVVYALDIIGNRSVSVSATATMIAVDLFLFHLCRRLYETLYVSVFSNTKMNVLHYLLGYIHYTGAIFCLVAHSPNLTSSKPTVKIETTLSDIGVPEICGIVTFLLANYLQHRAHVGLANLRKGKDKVSSGHKIPRGELFEYISNPNYFAEILIYCALAGLFGFKNSSWNYCTIWVISNQIVSGIMNHIWYIKTFKDYPKQRKAIIPFVW</sequence>
<dbReference type="Pfam" id="PF02544">
    <property type="entry name" value="Steroid_dh"/>
    <property type="match status" value="1"/>
</dbReference>
<evidence type="ECO:0000256" key="3">
    <source>
        <dbReference type="ARBA" id="ARBA00022692"/>
    </source>
</evidence>
<evidence type="ECO:0000313" key="11">
    <source>
        <dbReference type="EMBL" id="CAL8113982.1"/>
    </source>
</evidence>
<name>A0ABP1QXF7_9HEXA</name>
<dbReference type="Proteomes" id="UP001642540">
    <property type="component" value="Unassembled WGS sequence"/>
</dbReference>
<evidence type="ECO:0000256" key="5">
    <source>
        <dbReference type="ARBA" id="ARBA00023136"/>
    </source>
</evidence>
<evidence type="ECO:0000313" key="12">
    <source>
        <dbReference type="Proteomes" id="UP001642540"/>
    </source>
</evidence>
<keyword evidence="12" id="KW-1185">Reference proteome</keyword>
<keyword evidence="3 9" id="KW-0812">Transmembrane</keyword>
<dbReference type="InterPro" id="IPR039698">
    <property type="entry name" value="Dfg10/SRD5A3"/>
</dbReference>
<comment type="pathway">
    <text evidence="9">Protein modification; protein glycosylation.</text>
</comment>
<evidence type="ECO:0000259" key="10">
    <source>
        <dbReference type="Pfam" id="PF02544"/>
    </source>
</evidence>
<accession>A0ABP1QXF7</accession>
<feature type="domain" description="3-oxo-5-alpha-steroid 4-dehydrogenase C-terminal" evidence="10">
    <location>
        <begin position="187"/>
        <end position="299"/>
    </location>
</feature>
<proteinExistence type="inferred from homology"/>
<protein>
    <recommendedName>
        <fullName evidence="7 9">Polyprenal reductase</fullName>
        <ecNumber evidence="2 9">1.3.1.94</ecNumber>
    </recommendedName>
</protein>
<dbReference type="EMBL" id="CAXLJM020000049">
    <property type="protein sequence ID" value="CAL8113982.1"/>
    <property type="molecule type" value="Genomic_DNA"/>
</dbReference>
<keyword evidence="4 9" id="KW-1133">Transmembrane helix</keyword>
<evidence type="ECO:0000256" key="8">
    <source>
        <dbReference type="ARBA" id="ARBA00049427"/>
    </source>
</evidence>
<comment type="function">
    <text evidence="9">Plays a key role in early steps of protein N-linked glycosylation by being involved in the conversion of polyprenol into dolichol. Acts as a polyprenal reductase that mediates the reduction of polyprenal into dolichal in a NADP-dependent mechanism. Dolichols are required for the synthesis of dolichol-linked monosaccharides and the oligosaccharide precursor used for N-glycosylation.</text>
</comment>
<keyword evidence="5 9" id="KW-0472">Membrane</keyword>
<dbReference type="InterPro" id="IPR001104">
    <property type="entry name" value="3-oxo-5_a-steroid_4-DH_C"/>
</dbReference>
<reference evidence="11 12" key="1">
    <citation type="submission" date="2024-08" db="EMBL/GenBank/DDBJ databases">
        <authorList>
            <person name="Cucini C."/>
            <person name="Frati F."/>
        </authorList>
    </citation>
    <scope>NUCLEOTIDE SEQUENCE [LARGE SCALE GENOMIC DNA]</scope>
</reference>
<keyword evidence="9" id="KW-0256">Endoplasmic reticulum</keyword>
<dbReference type="EC" id="1.3.1.94" evidence="2 9"/>
<feature type="transmembrane region" description="Helical" evidence="9">
    <location>
        <begin position="104"/>
        <end position="122"/>
    </location>
</feature>
<feature type="transmembrane region" description="Helical" evidence="9">
    <location>
        <begin position="64"/>
        <end position="84"/>
    </location>
</feature>
<comment type="caution">
    <text evidence="11">The sequence shown here is derived from an EMBL/GenBank/DDBJ whole genome shotgun (WGS) entry which is preliminary data.</text>
</comment>
<organism evidence="11 12">
    <name type="scientific">Orchesella dallaii</name>
    <dbReference type="NCBI Taxonomy" id="48710"/>
    <lineage>
        <taxon>Eukaryota</taxon>
        <taxon>Metazoa</taxon>
        <taxon>Ecdysozoa</taxon>
        <taxon>Arthropoda</taxon>
        <taxon>Hexapoda</taxon>
        <taxon>Collembola</taxon>
        <taxon>Entomobryomorpha</taxon>
        <taxon>Entomobryoidea</taxon>
        <taxon>Orchesellidae</taxon>
        <taxon>Orchesellinae</taxon>
        <taxon>Orchesella</taxon>
    </lineage>
</organism>
<comment type="similarity">
    <text evidence="6 9">Belongs to the steroid 5-alpha reductase family. Polyprenal reductase subfamily.</text>
</comment>
<comment type="catalytic activity">
    <reaction evidence="8 9">
        <text>a di-trans,poly-cis-dolichal + NADP(+) = a di-trans,poly-cis-polyprenal + NADPH + H(+)</text>
        <dbReference type="Rhea" id="RHEA:80727"/>
        <dbReference type="Rhea" id="RHEA-COMP:19536"/>
        <dbReference type="Rhea" id="RHEA-COMP:19537"/>
        <dbReference type="ChEBI" id="CHEBI:15378"/>
        <dbReference type="ChEBI" id="CHEBI:57783"/>
        <dbReference type="ChEBI" id="CHEBI:58349"/>
        <dbReference type="ChEBI" id="CHEBI:231623"/>
        <dbReference type="ChEBI" id="CHEBI:231637"/>
        <dbReference type="EC" id="1.3.1.94"/>
    </reaction>
    <physiologicalReaction direction="right-to-left" evidence="8 9">
        <dbReference type="Rhea" id="RHEA:80729"/>
    </physiologicalReaction>
</comment>
<evidence type="ECO:0000256" key="2">
    <source>
        <dbReference type="ARBA" id="ARBA00012522"/>
    </source>
</evidence>
<evidence type="ECO:0000256" key="1">
    <source>
        <dbReference type="ARBA" id="ARBA00004127"/>
    </source>
</evidence>
<keyword evidence="9" id="KW-0521">NADP</keyword>
<dbReference type="PANTHER" id="PTHR14624:SF0">
    <property type="entry name" value="POLYPRENOL REDUCTASE"/>
    <property type="match status" value="1"/>
</dbReference>